<dbReference type="AlphaFoldDB" id="A0AAN7ZAB8"/>
<dbReference type="PROSITE" id="PS00455">
    <property type="entry name" value="AMP_BINDING"/>
    <property type="match status" value="1"/>
</dbReference>
<evidence type="ECO:0000256" key="3">
    <source>
        <dbReference type="ARBA" id="ARBA00022598"/>
    </source>
</evidence>
<gene>
    <name evidence="5" type="ORF">RRF57_011774</name>
</gene>
<dbReference type="InterPro" id="IPR009081">
    <property type="entry name" value="PP-bd_ACP"/>
</dbReference>
<evidence type="ECO:0000256" key="1">
    <source>
        <dbReference type="ARBA" id="ARBA00022450"/>
    </source>
</evidence>
<dbReference type="SUPFAM" id="SSF47336">
    <property type="entry name" value="ACP-like"/>
    <property type="match status" value="1"/>
</dbReference>
<evidence type="ECO:0000256" key="2">
    <source>
        <dbReference type="ARBA" id="ARBA00022553"/>
    </source>
</evidence>
<sequence length="1269" mass="141665">MAFPAINAVYHRCLFPTSKGNDSADLWEKTPVFDQRWSALIERDTDEFKPSYDLFQRAWAILLRNYLREHVVAFVCVIKDENGKDETSFSANVVRYELPATLPLEEITPNRTWQVSIEVLQGLQINTAIDSLGDQEEAATNSEWFTSINNSFHLVLRWSTGKDSDHCYLNFRKNFISRNYAEAIVGTFQLALRALKDIQLMVYQLDLITEEDKAIMARFNHDELYEQKTCMHYLVEGTARVMPQVEAVCAWDGNLTYGELDSVASVVAKRLIREGLRPGNLVPFAYEKSLWTVVATFAILKAGGAFVPIDGTQPKSRLREILKNTGAKLVLTSDTFSPVLQGLVEKVVIISDSTVNLKNEAARGLSWSVTVRPEDPIFVLFTSGSTGAPKGMILEHGAICTHAITHGSLMRYHGARVLQFAAHTFDVAIMDIFTTLIFGGCICIPSEEDRRTNILTVIQEMKVNHAILTPVMANLIDPADVPTLEVLSVGGEVLRQDCVNRWADKVCFMQIYGPAEVGICMAIHMAAGETRPETVGYPLLNSSCWLVDPEDPNKLVSVGAVGELVVAGPSLARGYLNNEAKTTSSFLTNLTWAKGSFLENERFFRTGDLLRYNTSLSDGSFDFIGRKDAQIKLRGQRIEPGEVEYYIGRMPGVTSCMVTRPDGGELEGQLVAIVQLGNRKPSKILTEEIAVDQQRKLHLEDLQLYLSKFLPNYMIPTACITLEVIPLVTSLKIDRNQVKKWLMDATPADIGTKREDYYLDYALLGQDETIALQLSCKIADLSAKRAAKSQMGIRGREFHIQDMGINSVDIMSLSMFIQKTFFVKVPLARLLDPQTTVRDLASAIQALTEAPENTELPKTAAPDYDEEAQRLARLLKERLDKHAQNWKKTAASARKNSPVEDSAIVPNILLTGATGYLGISILRDLVTKSDANIFALVRCESEEQGVCRLVNAATKSGWWQDQYRPRIRVFPGDLSQENLGLSKENTEIFSSNSKLHIDTIIHNGAVVHYSSSYKKLKAANVDSTFYLLEVTALSDTVKNFIFVSGGRKPVESFELDKQVATTITASATGYAQSKYVAESLILKIKEHPSFAEKTFKVVKPGYIIAPVDIGWPNKSDLIWRLIAGCIEIGAYNADEADHWLFISDASHVARAVTHGINELKAKEHVIYPVTDGVRFSDVWELLKSSFGYLLEQENGDSWLAKLRKAIVEKEEHHLLFPLLDVLESDGRTIGAPGRLIDDEKEEENVRQRIKEVMAKNIRQLIKSGFLPTV</sequence>
<dbReference type="Gene3D" id="3.40.50.12780">
    <property type="entry name" value="N-terminal domain of ligase-like"/>
    <property type="match status" value="1"/>
</dbReference>
<dbReference type="NCBIfam" id="TIGR01733">
    <property type="entry name" value="AA-adenyl-dom"/>
    <property type="match status" value="1"/>
</dbReference>
<dbReference type="Pfam" id="PF07993">
    <property type="entry name" value="NAD_binding_4"/>
    <property type="match status" value="1"/>
</dbReference>
<dbReference type="InterPro" id="IPR020845">
    <property type="entry name" value="AMP-binding_CS"/>
</dbReference>
<proteinExistence type="predicted"/>
<keyword evidence="3" id="KW-0436">Ligase</keyword>
<dbReference type="PANTHER" id="PTHR44845">
    <property type="entry name" value="CARRIER DOMAIN-CONTAINING PROTEIN"/>
    <property type="match status" value="1"/>
</dbReference>
<organism evidence="5 6">
    <name type="scientific">Xylaria bambusicola</name>
    <dbReference type="NCBI Taxonomy" id="326684"/>
    <lineage>
        <taxon>Eukaryota</taxon>
        <taxon>Fungi</taxon>
        <taxon>Dikarya</taxon>
        <taxon>Ascomycota</taxon>
        <taxon>Pezizomycotina</taxon>
        <taxon>Sordariomycetes</taxon>
        <taxon>Xylariomycetidae</taxon>
        <taxon>Xylariales</taxon>
        <taxon>Xylariaceae</taxon>
        <taxon>Xylaria</taxon>
    </lineage>
</organism>
<evidence type="ECO:0000259" key="4">
    <source>
        <dbReference type="PROSITE" id="PS50075"/>
    </source>
</evidence>
<dbReference type="CDD" id="cd05918">
    <property type="entry name" value="A_NRPS_SidN3_like"/>
    <property type="match status" value="1"/>
</dbReference>
<dbReference type="InterPro" id="IPR036736">
    <property type="entry name" value="ACP-like_sf"/>
</dbReference>
<evidence type="ECO:0000313" key="6">
    <source>
        <dbReference type="Proteomes" id="UP001305414"/>
    </source>
</evidence>
<dbReference type="InterPro" id="IPR036291">
    <property type="entry name" value="NAD(P)-bd_dom_sf"/>
</dbReference>
<dbReference type="SUPFAM" id="SSF51735">
    <property type="entry name" value="NAD(P)-binding Rossmann-fold domains"/>
    <property type="match status" value="1"/>
</dbReference>
<dbReference type="Pfam" id="PF00550">
    <property type="entry name" value="PP-binding"/>
    <property type="match status" value="1"/>
</dbReference>
<dbReference type="PROSITE" id="PS50075">
    <property type="entry name" value="CARRIER"/>
    <property type="match status" value="1"/>
</dbReference>
<keyword evidence="1" id="KW-0596">Phosphopantetheine</keyword>
<dbReference type="PANTHER" id="PTHR44845:SF4">
    <property type="entry name" value="NONRIBOSOMAL PEPTIDE SYNTHASE INPA"/>
    <property type="match status" value="1"/>
</dbReference>
<evidence type="ECO:0000313" key="5">
    <source>
        <dbReference type="EMBL" id="KAK5636062.1"/>
    </source>
</evidence>
<dbReference type="Gene3D" id="3.30.300.30">
    <property type="match status" value="1"/>
</dbReference>
<dbReference type="InterPro" id="IPR010071">
    <property type="entry name" value="AA_adenyl_dom"/>
</dbReference>
<dbReference type="Pfam" id="PF00501">
    <property type="entry name" value="AMP-binding"/>
    <property type="match status" value="1"/>
</dbReference>
<dbReference type="InterPro" id="IPR013120">
    <property type="entry name" value="FAR_NAD-bd"/>
</dbReference>
<keyword evidence="6" id="KW-1185">Reference proteome</keyword>
<dbReference type="GO" id="GO:0016874">
    <property type="term" value="F:ligase activity"/>
    <property type="evidence" value="ECO:0007669"/>
    <property type="project" value="UniProtKB-KW"/>
</dbReference>
<dbReference type="InterPro" id="IPR045851">
    <property type="entry name" value="AMP-bd_C_sf"/>
</dbReference>
<dbReference type="SUPFAM" id="SSF56801">
    <property type="entry name" value="Acetyl-CoA synthetase-like"/>
    <property type="match status" value="1"/>
</dbReference>
<dbReference type="EMBL" id="JAWHQM010000061">
    <property type="protein sequence ID" value="KAK5636062.1"/>
    <property type="molecule type" value="Genomic_DNA"/>
</dbReference>
<dbReference type="Proteomes" id="UP001305414">
    <property type="component" value="Unassembled WGS sequence"/>
</dbReference>
<dbReference type="NCBIfam" id="TIGR01746">
    <property type="entry name" value="Thioester-redct"/>
    <property type="match status" value="1"/>
</dbReference>
<reference evidence="5 6" key="1">
    <citation type="submission" date="2023-10" db="EMBL/GenBank/DDBJ databases">
        <title>Draft genome sequence of Xylaria bambusicola isolate GMP-LS, the root and basal stem rot pathogen of sugarcane in Indonesia.</title>
        <authorList>
            <person name="Selvaraj P."/>
            <person name="Muralishankar V."/>
            <person name="Muruganantham S."/>
            <person name="Sp S."/>
            <person name="Haryani S."/>
            <person name="Lau K.J.X."/>
            <person name="Naqvi N.I."/>
        </authorList>
    </citation>
    <scope>NUCLEOTIDE SEQUENCE [LARGE SCALE GENOMIC DNA]</scope>
    <source>
        <strain evidence="5">GMP-LS</strain>
    </source>
</reference>
<feature type="domain" description="Carrier" evidence="4">
    <location>
        <begin position="768"/>
        <end position="848"/>
    </location>
</feature>
<dbReference type="PIRSF" id="PIRSF001617">
    <property type="entry name" value="Alpha-AR"/>
    <property type="match status" value="1"/>
</dbReference>
<dbReference type="Gene3D" id="1.10.1200.10">
    <property type="entry name" value="ACP-like"/>
    <property type="match status" value="1"/>
</dbReference>
<name>A0AAN7ZAB8_9PEZI</name>
<dbReference type="InterPro" id="IPR042099">
    <property type="entry name" value="ANL_N_sf"/>
</dbReference>
<accession>A0AAN7ZAB8</accession>
<dbReference type="InterPro" id="IPR000873">
    <property type="entry name" value="AMP-dep_synth/lig_dom"/>
</dbReference>
<keyword evidence="2" id="KW-0597">Phosphoprotein</keyword>
<dbReference type="Gene3D" id="3.40.50.720">
    <property type="entry name" value="NAD(P)-binding Rossmann-like Domain"/>
    <property type="match status" value="1"/>
</dbReference>
<protein>
    <recommendedName>
        <fullName evidence="4">Carrier domain-containing protein</fullName>
    </recommendedName>
</protein>
<comment type="caution">
    <text evidence="5">The sequence shown here is derived from an EMBL/GenBank/DDBJ whole genome shotgun (WGS) entry which is preliminary data.</text>
</comment>
<dbReference type="InterPro" id="IPR010080">
    <property type="entry name" value="Thioester_reductase-like_dom"/>
</dbReference>